<feature type="region of interest" description="Disordered" evidence="1">
    <location>
        <begin position="123"/>
        <end position="267"/>
    </location>
</feature>
<accession>A0A4R8PXE0</accession>
<dbReference type="Proteomes" id="UP000295083">
    <property type="component" value="Unassembled WGS sequence"/>
</dbReference>
<feature type="compositionally biased region" description="Acidic residues" evidence="1">
    <location>
        <begin position="190"/>
        <end position="199"/>
    </location>
</feature>
<evidence type="ECO:0000313" key="2">
    <source>
        <dbReference type="EMBL" id="TDZ30561.1"/>
    </source>
</evidence>
<sequence length="287" mass="32296">MMGDIRKMLSGPMNNSNKILTNCKPYRKLMELNRCARNIPESIVWAIAIRQVALSQLDNIYGSVDSIINSQEHRHLVPIKEFLQGLMRLIQGVGGIGQPRTPPADAEVNKMYSNVSKASNFIIQSPRAKERGTVNVESRPQTTSHPRINTSQTNQEDNRYSDAAVTLSDDASLYEESSVDETSCEKSEEEHQESDEEFEVSVQQSSSTIPNSNKERSTGSVVCNQPNMVTESDRHRSIEEARKRSREEARRREDSSRQPNSRPFKERGCLSRCDQAIILSIPILSAS</sequence>
<comment type="caution">
    <text evidence="2">The sequence shown here is derived from an EMBL/GenBank/DDBJ whole genome shotgun (WGS) entry which is preliminary data.</text>
</comment>
<feature type="compositionally biased region" description="Basic and acidic residues" evidence="1">
    <location>
        <begin position="231"/>
        <end position="256"/>
    </location>
</feature>
<evidence type="ECO:0000313" key="3">
    <source>
        <dbReference type="Proteomes" id="UP000295083"/>
    </source>
</evidence>
<dbReference type="EMBL" id="QAPG01000127">
    <property type="protein sequence ID" value="TDZ30561.1"/>
    <property type="molecule type" value="Genomic_DNA"/>
</dbReference>
<organism evidence="2 3">
    <name type="scientific">Colletotrichum spinosum</name>
    <dbReference type="NCBI Taxonomy" id="1347390"/>
    <lineage>
        <taxon>Eukaryota</taxon>
        <taxon>Fungi</taxon>
        <taxon>Dikarya</taxon>
        <taxon>Ascomycota</taxon>
        <taxon>Pezizomycotina</taxon>
        <taxon>Sordariomycetes</taxon>
        <taxon>Hypocreomycetidae</taxon>
        <taxon>Glomerellales</taxon>
        <taxon>Glomerellaceae</taxon>
        <taxon>Colletotrichum</taxon>
        <taxon>Colletotrichum orbiculare species complex</taxon>
    </lineage>
</organism>
<dbReference type="AlphaFoldDB" id="A0A4R8PXE0"/>
<feature type="compositionally biased region" description="Polar residues" evidence="1">
    <location>
        <begin position="135"/>
        <end position="155"/>
    </location>
</feature>
<gene>
    <name evidence="2" type="ORF">C8035_v002727</name>
</gene>
<protein>
    <submittedName>
        <fullName evidence="2">Uncharacterized protein</fullName>
    </submittedName>
</protein>
<reference evidence="2 3" key="1">
    <citation type="submission" date="2018-11" db="EMBL/GenBank/DDBJ databases">
        <title>Genome sequence and assembly of Colletotrichum spinosum.</title>
        <authorList>
            <person name="Gan P."/>
            <person name="Shirasu K."/>
        </authorList>
    </citation>
    <scope>NUCLEOTIDE SEQUENCE [LARGE SCALE GENOMIC DNA]</scope>
    <source>
        <strain evidence="2 3">CBS 515.97</strain>
    </source>
</reference>
<name>A0A4R8PXE0_9PEZI</name>
<evidence type="ECO:0000256" key="1">
    <source>
        <dbReference type="SAM" id="MobiDB-lite"/>
    </source>
</evidence>
<keyword evidence="3" id="KW-1185">Reference proteome</keyword>
<proteinExistence type="predicted"/>
<feature type="compositionally biased region" description="Polar residues" evidence="1">
    <location>
        <begin position="208"/>
        <end position="230"/>
    </location>
</feature>